<comment type="caution">
    <text evidence="1">The sequence shown here is derived from an EMBL/GenBank/DDBJ whole genome shotgun (WGS) entry which is preliminary data.</text>
</comment>
<sequence>MHERLRTLSEIDEWNELLPYILMSTRYTISKKIGVFSAEIVLGYDINRDNANRLSLKEAITSHKKIHNSRVKRNYDSHVQKSKFHTKFKPLLPHKK</sequence>
<dbReference type="Proteomes" id="UP000078046">
    <property type="component" value="Unassembled WGS sequence"/>
</dbReference>
<dbReference type="AlphaFoldDB" id="A0A177B0H2"/>
<name>A0A177B0H2_9BILA</name>
<keyword evidence="2" id="KW-1185">Reference proteome</keyword>
<evidence type="ECO:0000313" key="1">
    <source>
        <dbReference type="EMBL" id="OAF67123.1"/>
    </source>
</evidence>
<gene>
    <name evidence="1" type="ORF">A3Q56_05149</name>
</gene>
<reference evidence="1 2" key="1">
    <citation type="submission" date="2016-04" db="EMBL/GenBank/DDBJ databases">
        <title>The genome of Intoshia linei affirms orthonectids as highly simplified spiralians.</title>
        <authorList>
            <person name="Mikhailov K.V."/>
            <person name="Slusarev G.S."/>
            <person name="Nikitin M.A."/>
            <person name="Logacheva M.D."/>
            <person name="Penin A."/>
            <person name="Aleoshin V."/>
            <person name="Panchin Y.V."/>
        </authorList>
    </citation>
    <scope>NUCLEOTIDE SEQUENCE [LARGE SCALE GENOMIC DNA]</scope>
    <source>
        <strain evidence="1">Intl2013</strain>
        <tissue evidence="1">Whole animal</tissue>
    </source>
</reference>
<organism evidence="1 2">
    <name type="scientific">Intoshia linei</name>
    <dbReference type="NCBI Taxonomy" id="1819745"/>
    <lineage>
        <taxon>Eukaryota</taxon>
        <taxon>Metazoa</taxon>
        <taxon>Spiralia</taxon>
        <taxon>Lophotrochozoa</taxon>
        <taxon>Mesozoa</taxon>
        <taxon>Orthonectida</taxon>
        <taxon>Rhopaluridae</taxon>
        <taxon>Intoshia</taxon>
    </lineage>
</organism>
<dbReference type="EMBL" id="LWCA01000741">
    <property type="protein sequence ID" value="OAF67123.1"/>
    <property type="molecule type" value="Genomic_DNA"/>
</dbReference>
<protein>
    <submittedName>
        <fullName evidence="1">Uncharacterized protein</fullName>
    </submittedName>
</protein>
<proteinExistence type="predicted"/>
<evidence type="ECO:0000313" key="2">
    <source>
        <dbReference type="Proteomes" id="UP000078046"/>
    </source>
</evidence>
<accession>A0A177B0H2</accession>